<organism evidence="3 4">
    <name type="scientific">Pseudochryseolinea flava</name>
    <dbReference type="NCBI Taxonomy" id="2059302"/>
    <lineage>
        <taxon>Bacteria</taxon>
        <taxon>Pseudomonadati</taxon>
        <taxon>Bacteroidota</taxon>
        <taxon>Cytophagia</taxon>
        <taxon>Cytophagales</taxon>
        <taxon>Fulvivirgaceae</taxon>
        <taxon>Pseudochryseolinea</taxon>
    </lineage>
</organism>
<comment type="caution">
    <text evidence="3">The sequence shown here is derived from an EMBL/GenBank/DDBJ whole genome shotgun (WGS) entry which is preliminary data.</text>
</comment>
<dbReference type="Pfam" id="PF11738">
    <property type="entry name" value="DUF3298"/>
    <property type="match status" value="1"/>
</dbReference>
<evidence type="ECO:0000313" key="4">
    <source>
        <dbReference type="Proteomes" id="UP000251889"/>
    </source>
</evidence>
<evidence type="ECO:0000313" key="3">
    <source>
        <dbReference type="EMBL" id="RAV97947.1"/>
    </source>
</evidence>
<keyword evidence="4" id="KW-1185">Reference proteome</keyword>
<dbReference type="PROSITE" id="PS51257">
    <property type="entry name" value="PROKAR_LIPOPROTEIN"/>
    <property type="match status" value="1"/>
</dbReference>
<dbReference type="OrthoDB" id="594879at2"/>
<dbReference type="Gene3D" id="3.90.640.20">
    <property type="entry name" value="Heat-shock cognate protein, ATPase"/>
    <property type="match status" value="1"/>
</dbReference>
<name>A0A364XUG3_9BACT</name>
<dbReference type="EMBL" id="QMFY01000024">
    <property type="protein sequence ID" value="RAV97947.1"/>
    <property type="molecule type" value="Genomic_DNA"/>
</dbReference>
<protein>
    <recommendedName>
        <fullName evidence="5">DUF3298 domain-containing protein</fullName>
    </recommendedName>
</protein>
<evidence type="ECO:0000259" key="2">
    <source>
        <dbReference type="Pfam" id="PF13739"/>
    </source>
</evidence>
<dbReference type="Pfam" id="PF13739">
    <property type="entry name" value="PdaC"/>
    <property type="match status" value="1"/>
</dbReference>
<dbReference type="Proteomes" id="UP000251889">
    <property type="component" value="Unassembled WGS sequence"/>
</dbReference>
<sequence>MKYPLRAFVLALAVMSCTNKKVSGPALNIKTTMKVFEFASTPQQEDTTVVASYKVTYPVFEGVDENVANKITFKIDSLLTQGYSEAMPLTIQQASQAFVHQFEEYQMEDPTSKQRWYFSGIVGVNIVSDTLISLAIFRDEYTGGGHPNTRTDFLNIDPHTGDDILLAHELEEGFEAPLTVVGEKVFRTVRQIPDSSSLSNSYFEFPQDKFRLTKTYGFTKKGILFFYNNYEIAPYAIGPTEVLVPYSEIKDWLR</sequence>
<reference evidence="3 4" key="1">
    <citation type="submission" date="2018-06" db="EMBL/GenBank/DDBJ databases">
        <title>Chryseolinea flavus sp. nov., a member of the phylum Bacteroidetes isolated from soil.</title>
        <authorList>
            <person name="Li Y."/>
            <person name="Wang J."/>
        </authorList>
    </citation>
    <scope>NUCLEOTIDE SEQUENCE [LARGE SCALE GENOMIC DNA]</scope>
    <source>
        <strain evidence="3 4">SDU1-6</strain>
    </source>
</reference>
<dbReference type="Gene3D" id="3.30.565.40">
    <property type="entry name" value="Fervidobacterium nodosum Rt17-B1 like"/>
    <property type="match status" value="1"/>
</dbReference>
<dbReference type="RefSeq" id="WP_112749893.1">
    <property type="nucleotide sequence ID" value="NZ_QMFY01000024.1"/>
</dbReference>
<dbReference type="AlphaFoldDB" id="A0A364XUG3"/>
<dbReference type="InterPro" id="IPR025303">
    <property type="entry name" value="PdaC"/>
</dbReference>
<evidence type="ECO:0008006" key="5">
    <source>
        <dbReference type="Google" id="ProtNLM"/>
    </source>
</evidence>
<dbReference type="InterPro" id="IPR021729">
    <property type="entry name" value="DUF3298"/>
</dbReference>
<dbReference type="InterPro" id="IPR037126">
    <property type="entry name" value="PdaC/RsiV-like_sf"/>
</dbReference>
<proteinExistence type="predicted"/>
<feature type="domain" description="Deacetylase PdaC" evidence="2">
    <location>
        <begin position="47"/>
        <end position="149"/>
    </location>
</feature>
<evidence type="ECO:0000259" key="1">
    <source>
        <dbReference type="Pfam" id="PF11738"/>
    </source>
</evidence>
<accession>A0A364XUG3</accession>
<feature type="domain" description="DUF3298" evidence="1">
    <location>
        <begin position="196"/>
        <end position="247"/>
    </location>
</feature>
<gene>
    <name evidence="3" type="ORF">DQQ10_26105</name>
</gene>